<evidence type="ECO:0000313" key="2">
    <source>
        <dbReference type="Proteomes" id="UP000184020"/>
    </source>
</evidence>
<evidence type="ECO:0000313" key="1">
    <source>
        <dbReference type="EMBL" id="SHG16468.1"/>
    </source>
</evidence>
<dbReference type="STRING" id="229205.SAMN05444372_10313"/>
<organism evidence="1 2">
    <name type="scientific">Flavobacterium micromati</name>
    <dbReference type="NCBI Taxonomy" id="229205"/>
    <lineage>
        <taxon>Bacteria</taxon>
        <taxon>Pseudomonadati</taxon>
        <taxon>Bacteroidota</taxon>
        <taxon>Flavobacteriia</taxon>
        <taxon>Flavobacteriales</taxon>
        <taxon>Flavobacteriaceae</taxon>
        <taxon>Flavobacterium</taxon>
    </lineage>
</organism>
<dbReference type="AlphaFoldDB" id="A0A1M5HKN5"/>
<keyword evidence="2" id="KW-1185">Reference proteome</keyword>
<name>A0A1M5HKN5_9FLAO</name>
<protein>
    <submittedName>
        <fullName evidence="1">Uncharacterized protein</fullName>
    </submittedName>
</protein>
<gene>
    <name evidence="1" type="ORF">SAMN05444372_10313</name>
</gene>
<dbReference type="EMBL" id="FQWF01000003">
    <property type="protein sequence ID" value="SHG16468.1"/>
    <property type="molecule type" value="Genomic_DNA"/>
</dbReference>
<dbReference type="Proteomes" id="UP000184020">
    <property type="component" value="Unassembled WGS sequence"/>
</dbReference>
<sequence>MTATTKKIPTPTPALNIPSITEQLENENITTKRTKIRVICFCMIMTLM</sequence>
<proteinExistence type="predicted"/>
<accession>A0A1M5HKN5</accession>
<reference evidence="2" key="1">
    <citation type="submission" date="2016-11" db="EMBL/GenBank/DDBJ databases">
        <authorList>
            <person name="Varghese N."/>
            <person name="Submissions S."/>
        </authorList>
    </citation>
    <scope>NUCLEOTIDE SEQUENCE [LARGE SCALE GENOMIC DNA]</scope>
    <source>
        <strain evidence="2">DSM 17659</strain>
    </source>
</reference>